<dbReference type="InterPro" id="IPR041363">
    <property type="entry name" value="LID"/>
</dbReference>
<feature type="compositionally biased region" description="Polar residues" evidence="3">
    <location>
        <begin position="502"/>
        <end position="515"/>
    </location>
</feature>
<reference evidence="5" key="1">
    <citation type="submission" date="2021-06" db="EMBL/GenBank/DDBJ databases">
        <title>Parelaphostrongylus tenuis whole genome reference sequence.</title>
        <authorList>
            <person name="Garwood T.J."/>
            <person name="Larsen P.A."/>
            <person name="Fountain-Jones N.M."/>
            <person name="Garbe J.R."/>
            <person name="Macchietto M.G."/>
            <person name="Kania S.A."/>
            <person name="Gerhold R.W."/>
            <person name="Richards J.E."/>
            <person name="Wolf T.M."/>
        </authorList>
    </citation>
    <scope>NUCLEOTIDE SEQUENCE</scope>
    <source>
        <strain evidence="5">MNPRO001-30</strain>
        <tissue evidence="5">Meninges</tissue>
    </source>
</reference>
<dbReference type="Pfam" id="PF01803">
    <property type="entry name" value="LIM_bind"/>
    <property type="match status" value="1"/>
</dbReference>
<feature type="compositionally biased region" description="Low complexity" evidence="3">
    <location>
        <begin position="480"/>
        <end position="501"/>
    </location>
</feature>
<name>A0AAD5N3P2_PARTN</name>
<dbReference type="PANTHER" id="PTHR10378">
    <property type="entry name" value="LIM DOMAIN-BINDING PROTEIN"/>
    <property type="match status" value="1"/>
</dbReference>
<feature type="region of interest" description="Disordered" evidence="3">
    <location>
        <begin position="1"/>
        <end position="20"/>
    </location>
</feature>
<dbReference type="EMBL" id="JAHQIW010004242">
    <property type="protein sequence ID" value="KAJ1361596.1"/>
    <property type="molecule type" value="Genomic_DNA"/>
</dbReference>
<comment type="caution">
    <text evidence="5">The sequence shown here is derived from an EMBL/GenBank/DDBJ whole genome shotgun (WGS) entry which is preliminary data.</text>
</comment>
<comment type="similarity">
    <text evidence="1 2">Belongs to the LDB family.</text>
</comment>
<proteinExistence type="inferred from homology"/>
<protein>
    <recommendedName>
        <fullName evidence="4">LIM interaction domain-containing protein</fullName>
    </recommendedName>
</protein>
<evidence type="ECO:0000313" key="6">
    <source>
        <dbReference type="Proteomes" id="UP001196413"/>
    </source>
</evidence>
<evidence type="ECO:0000256" key="1">
    <source>
        <dbReference type="ARBA" id="ARBA00006928"/>
    </source>
</evidence>
<keyword evidence="6" id="KW-1185">Reference proteome</keyword>
<feature type="compositionally biased region" description="Low complexity" evidence="3">
    <location>
        <begin position="444"/>
        <end position="468"/>
    </location>
</feature>
<feature type="domain" description="LIM interaction" evidence="4">
    <location>
        <begin position="370"/>
        <end position="409"/>
    </location>
</feature>
<dbReference type="Proteomes" id="UP001196413">
    <property type="component" value="Unassembled WGS sequence"/>
</dbReference>
<evidence type="ECO:0000256" key="2">
    <source>
        <dbReference type="PROSITE-ProRule" id="PRU01302"/>
    </source>
</evidence>
<organism evidence="5 6">
    <name type="scientific">Parelaphostrongylus tenuis</name>
    <name type="common">Meningeal worm</name>
    <dbReference type="NCBI Taxonomy" id="148309"/>
    <lineage>
        <taxon>Eukaryota</taxon>
        <taxon>Metazoa</taxon>
        <taxon>Ecdysozoa</taxon>
        <taxon>Nematoda</taxon>
        <taxon>Chromadorea</taxon>
        <taxon>Rhabditida</taxon>
        <taxon>Rhabditina</taxon>
        <taxon>Rhabditomorpha</taxon>
        <taxon>Strongyloidea</taxon>
        <taxon>Metastrongylidae</taxon>
        <taxon>Parelaphostrongylus</taxon>
    </lineage>
</organism>
<evidence type="ECO:0000256" key="3">
    <source>
        <dbReference type="SAM" id="MobiDB-lite"/>
    </source>
</evidence>
<dbReference type="Pfam" id="PF17916">
    <property type="entry name" value="LID"/>
    <property type="match status" value="1"/>
</dbReference>
<evidence type="ECO:0000259" key="4">
    <source>
        <dbReference type="PROSITE" id="PS51957"/>
    </source>
</evidence>
<sequence length="515" mass="56685">MQHMVAGTISGSPTPPVPPGMNGGIMMINGRTSYRTTPMSSSQVPSEIQGMRQMAPPSQPGPQLSAPAQPMNAVPSPLEFRIHEMNRRLYIFNSSGICEKDFAQWWDAFSHEFFDDDAKLWINIVDEHSPHSEKYVLGRQLIPRFFRSFFESKIREMYFVIRGQARESQAPSGMIHYENQDVLQVTKHDVPNAEVQTKFKLFIEFTPYDEILNHRIRTWSMELESCQEFFMNEITKEYEIHHSDGMEKSLPLTHVGMPQQTMACLSMSRILEPMQMLMSQSKTSGLSPRDAMTRTLFAHHTKMQQQQQQMAMQHMSQPPMLPPTPVEEQKPKPARKRQRKTTTSGKNKKTNASPAPTSAGFPANPMPGNDVMVVGEPSMMGGDYGEEDERTISRVENTQYDPNALQLQMQSLGPGHIGGPGMSGMQGGPPIVPSASSQMGGSGPQLVPGGPQIVPGGPMGPGSLSLGPGLTGGSNQQLTQLGQPQNGHPPQGYGYGQPQPGAWSNPSSNTTVITG</sequence>
<feature type="region of interest" description="Disordered" evidence="3">
    <location>
        <begin position="51"/>
        <end position="70"/>
    </location>
</feature>
<dbReference type="InterPro" id="IPR029005">
    <property type="entry name" value="LIM-bd/SEUSS"/>
</dbReference>
<feature type="region of interest" description="Disordered" evidence="3">
    <location>
        <begin position="427"/>
        <end position="515"/>
    </location>
</feature>
<feature type="compositionally biased region" description="Low complexity" evidence="3">
    <location>
        <begin position="303"/>
        <end position="318"/>
    </location>
</feature>
<dbReference type="AlphaFoldDB" id="A0AAD5N3P2"/>
<dbReference type="GO" id="GO:0030274">
    <property type="term" value="F:LIM domain binding"/>
    <property type="evidence" value="ECO:0007669"/>
    <property type="project" value="UniProtKB-UniRule"/>
</dbReference>
<gene>
    <name evidence="5" type="ORF">KIN20_020886</name>
</gene>
<feature type="region of interest" description="Disordered" evidence="3">
    <location>
        <begin position="300"/>
        <end position="369"/>
    </location>
</feature>
<evidence type="ECO:0000313" key="5">
    <source>
        <dbReference type="EMBL" id="KAJ1361596.1"/>
    </source>
</evidence>
<dbReference type="PROSITE" id="PS51957">
    <property type="entry name" value="LID"/>
    <property type="match status" value="1"/>
</dbReference>
<accession>A0AAD5N3P2</accession>